<dbReference type="Gene3D" id="2.40.50.140">
    <property type="entry name" value="Nucleic acid-binding proteins"/>
    <property type="match status" value="1"/>
</dbReference>
<evidence type="ECO:0000259" key="2">
    <source>
        <dbReference type="Pfam" id="PF00313"/>
    </source>
</evidence>
<organism evidence="3 4">
    <name type="scientific">Portunus trituberculatus</name>
    <name type="common">Swimming crab</name>
    <name type="synonym">Neptunus trituberculatus</name>
    <dbReference type="NCBI Taxonomy" id="210409"/>
    <lineage>
        <taxon>Eukaryota</taxon>
        <taxon>Metazoa</taxon>
        <taxon>Ecdysozoa</taxon>
        <taxon>Arthropoda</taxon>
        <taxon>Crustacea</taxon>
        <taxon>Multicrustacea</taxon>
        <taxon>Malacostraca</taxon>
        <taxon>Eumalacostraca</taxon>
        <taxon>Eucarida</taxon>
        <taxon>Decapoda</taxon>
        <taxon>Pleocyemata</taxon>
        <taxon>Brachyura</taxon>
        <taxon>Eubrachyura</taxon>
        <taxon>Portunoidea</taxon>
        <taxon>Portunidae</taxon>
        <taxon>Portuninae</taxon>
        <taxon>Portunus</taxon>
    </lineage>
</organism>
<dbReference type="AlphaFoldDB" id="A0A5B7JLS6"/>
<reference evidence="3 4" key="1">
    <citation type="submission" date="2019-05" db="EMBL/GenBank/DDBJ databases">
        <title>Another draft genome of Portunus trituberculatus and its Hox gene families provides insights of decapod evolution.</title>
        <authorList>
            <person name="Jeong J.-H."/>
            <person name="Song I."/>
            <person name="Kim S."/>
            <person name="Choi T."/>
            <person name="Kim D."/>
            <person name="Ryu S."/>
            <person name="Kim W."/>
        </authorList>
    </citation>
    <scope>NUCLEOTIDE SEQUENCE [LARGE SCALE GENOMIC DNA]</scope>
    <source>
        <tissue evidence="3">Muscle</tissue>
    </source>
</reference>
<keyword evidence="4" id="KW-1185">Reference proteome</keyword>
<accession>A0A5B7JLS6</accession>
<comment type="caution">
    <text evidence="3">The sequence shown here is derived from an EMBL/GenBank/DDBJ whole genome shotgun (WGS) entry which is preliminary data.</text>
</comment>
<dbReference type="Pfam" id="PF00313">
    <property type="entry name" value="CSD"/>
    <property type="match status" value="1"/>
</dbReference>
<dbReference type="InterPro" id="IPR002059">
    <property type="entry name" value="CSP_DNA-bd"/>
</dbReference>
<sequence length="235" mass="26066">MDASKFSAKFTNYFLQCGYGFVTLPKQGKDVFVHSTGLTRSLKETPPREEDHVLLNLRQGDKGPEARDVACSEPPSRQPTKKPPSSRKTGKKENITGKIYACVYTAKAIARTDLCRLQKIIPILLQHNGLPVISKPLTALSAPPRSKMRPTRPPSGKQDEDDGWVTKQKRRRRPRDDSWVLPKEERTTTPSAALSQSPTIARLRLENQIASLGSSRATPKPATRGTPAQKTTTNQ</sequence>
<dbReference type="Proteomes" id="UP000324222">
    <property type="component" value="Unassembled WGS sequence"/>
</dbReference>
<feature type="compositionally biased region" description="Basic and acidic residues" evidence="1">
    <location>
        <begin position="174"/>
        <end position="187"/>
    </location>
</feature>
<feature type="compositionally biased region" description="Polar residues" evidence="1">
    <location>
        <begin position="188"/>
        <end position="199"/>
    </location>
</feature>
<feature type="compositionally biased region" description="Polar residues" evidence="1">
    <location>
        <begin position="226"/>
        <end position="235"/>
    </location>
</feature>
<dbReference type="CDD" id="cd04458">
    <property type="entry name" value="CSP_CDS"/>
    <property type="match status" value="1"/>
</dbReference>
<feature type="compositionally biased region" description="Polar residues" evidence="1">
    <location>
        <begin position="208"/>
        <end position="217"/>
    </location>
</feature>
<dbReference type="SUPFAM" id="SSF50249">
    <property type="entry name" value="Nucleic acid-binding proteins"/>
    <property type="match status" value="1"/>
</dbReference>
<evidence type="ECO:0000256" key="1">
    <source>
        <dbReference type="SAM" id="MobiDB-lite"/>
    </source>
</evidence>
<evidence type="ECO:0000313" key="4">
    <source>
        <dbReference type="Proteomes" id="UP000324222"/>
    </source>
</evidence>
<name>A0A5B7JLS6_PORTR</name>
<gene>
    <name evidence="3" type="ORF">E2C01_089189</name>
</gene>
<dbReference type="GO" id="GO:0003676">
    <property type="term" value="F:nucleic acid binding"/>
    <property type="evidence" value="ECO:0007669"/>
    <property type="project" value="InterPro"/>
</dbReference>
<feature type="region of interest" description="Disordered" evidence="1">
    <location>
        <begin position="136"/>
        <end position="235"/>
    </location>
</feature>
<evidence type="ECO:0000313" key="3">
    <source>
        <dbReference type="EMBL" id="MPC94038.1"/>
    </source>
</evidence>
<dbReference type="InterPro" id="IPR012340">
    <property type="entry name" value="NA-bd_OB-fold"/>
</dbReference>
<feature type="domain" description="CSD" evidence="2">
    <location>
        <begin position="17"/>
        <end position="70"/>
    </location>
</feature>
<feature type="region of interest" description="Disordered" evidence="1">
    <location>
        <begin position="56"/>
        <end position="92"/>
    </location>
</feature>
<dbReference type="OrthoDB" id="203339at2759"/>
<protein>
    <recommendedName>
        <fullName evidence="2">CSD domain-containing protein</fullName>
    </recommendedName>
</protein>
<feature type="compositionally biased region" description="Basic and acidic residues" evidence="1">
    <location>
        <begin position="56"/>
        <end position="70"/>
    </location>
</feature>
<dbReference type="EMBL" id="VSRR010097050">
    <property type="protein sequence ID" value="MPC94038.1"/>
    <property type="molecule type" value="Genomic_DNA"/>
</dbReference>
<proteinExistence type="predicted"/>